<feature type="transmembrane region" description="Helical" evidence="5">
    <location>
        <begin position="108"/>
        <end position="129"/>
    </location>
</feature>
<keyword evidence="3 5" id="KW-1133">Transmembrane helix</keyword>
<dbReference type="InterPro" id="IPR007016">
    <property type="entry name" value="O-antigen_ligase-rel_domated"/>
</dbReference>
<organism evidence="7 8">
    <name type="scientific">Vibrio qinghaiensis</name>
    <dbReference type="NCBI Taxonomy" id="2025808"/>
    <lineage>
        <taxon>Bacteria</taxon>
        <taxon>Pseudomonadati</taxon>
        <taxon>Pseudomonadota</taxon>
        <taxon>Gammaproteobacteria</taxon>
        <taxon>Vibrionales</taxon>
        <taxon>Vibrionaceae</taxon>
        <taxon>Vibrio</taxon>
    </lineage>
</organism>
<keyword evidence="4 5" id="KW-0472">Membrane</keyword>
<proteinExistence type="predicted"/>
<name>A0A223N0W7_9VIBR</name>
<feature type="transmembrane region" description="Helical" evidence="5">
    <location>
        <begin position="360"/>
        <end position="378"/>
    </location>
</feature>
<reference evidence="7 8" key="1">
    <citation type="submission" date="2017-08" db="EMBL/GenBank/DDBJ databases">
        <title>The Vibrio qinghaiensis sp.-Q67 is a luminous bacteria isolated firstly from Qinghai lake, Qinghai province, China, which has been proved to be very sensitive to detect environmental and food pollutants. Therefore, complete genome analysis of V. qinghaiensis sp.-Q67 highlights the potential application of this strain on detection of hazards in the contaminated environments.</title>
        <authorList>
            <person name="Gong L."/>
        </authorList>
    </citation>
    <scope>NUCLEOTIDE SEQUENCE [LARGE SCALE GENOMIC DNA]</scope>
    <source>
        <strain evidence="7 8">Q67</strain>
    </source>
</reference>
<dbReference type="Pfam" id="PF04932">
    <property type="entry name" value="Wzy_C"/>
    <property type="match status" value="1"/>
</dbReference>
<dbReference type="PANTHER" id="PTHR37422">
    <property type="entry name" value="TEICHURONIC ACID BIOSYNTHESIS PROTEIN TUAE"/>
    <property type="match status" value="1"/>
</dbReference>
<evidence type="ECO:0000256" key="3">
    <source>
        <dbReference type="ARBA" id="ARBA00022989"/>
    </source>
</evidence>
<accession>A0A223N0W7</accession>
<dbReference type="EMBL" id="CP022741">
    <property type="protein sequence ID" value="ASU23356.1"/>
    <property type="molecule type" value="Genomic_DNA"/>
</dbReference>
<dbReference type="PANTHER" id="PTHR37422:SF13">
    <property type="entry name" value="LIPOPOLYSACCHARIDE BIOSYNTHESIS PROTEIN PA4999-RELATED"/>
    <property type="match status" value="1"/>
</dbReference>
<evidence type="ECO:0000256" key="2">
    <source>
        <dbReference type="ARBA" id="ARBA00022692"/>
    </source>
</evidence>
<evidence type="ECO:0000256" key="1">
    <source>
        <dbReference type="ARBA" id="ARBA00004141"/>
    </source>
</evidence>
<evidence type="ECO:0000256" key="5">
    <source>
        <dbReference type="SAM" id="Phobius"/>
    </source>
</evidence>
<evidence type="ECO:0000256" key="4">
    <source>
        <dbReference type="ARBA" id="ARBA00023136"/>
    </source>
</evidence>
<evidence type="ECO:0000259" key="6">
    <source>
        <dbReference type="Pfam" id="PF04932"/>
    </source>
</evidence>
<evidence type="ECO:0000313" key="8">
    <source>
        <dbReference type="Proteomes" id="UP000215148"/>
    </source>
</evidence>
<feature type="transmembrane region" description="Helical" evidence="5">
    <location>
        <begin position="25"/>
        <end position="43"/>
    </location>
</feature>
<feature type="transmembrane region" description="Helical" evidence="5">
    <location>
        <begin position="149"/>
        <end position="166"/>
    </location>
</feature>
<keyword evidence="8" id="KW-1185">Reference proteome</keyword>
<feature type="transmembrane region" description="Helical" evidence="5">
    <location>
        <begin position="55"/>
        <end position="74"/>
    </location>
</feature>
<keyword evidence="2 5" id="KW-0812">Transmembrane</keyword>
<dbReference type="GO" id="GO:0016020">
    <property type="term" value="C:membrane"/>
    <property type="evidence" value="ECO:0007669"/>
    <property type="project" value="UniProtKB-SubCell"/>
</dbReference>
<gene>
    <name evidence="7" type="ORF">CCZ37_12475</name>
</gene>
<dbReference type="RefSeq" id="WP_094500681.1">
    <property type="nucleotide sequence ID" value="NZ_CAWNHI010000001.1"/>
</dbReference>
<feature type="domain" description="O-antigen ligase-related" evidence="6">
    <location>
        <begin position="180"/>
        <end position="334"/>
    </location>
</feature>
<dbReference type="AlphaFoldDB" id="A0A223N0W7"/>
<feature type="transmembrane region" description="Helical" evidence="5">
    <location>
        <begin position="80"/>
        <end position="101"/>
    </location>
</feature>
<dbReference type="Proteomes" id="UP000215148">
    <property type="component" value="Chromosome 1"/>
</dbReference>
<feature type="transmembrane region" description="Helical" evidence="5">
    <location>
        <begin position="327"/>
        <end position="348"/>
    </location>
</feature>
<dbReference type="KEGG" id="vqi:CCZ37_12475"/>
<comment type="subcellular location">
    <subcellularLocation>
        <location evidence="1">Membrane</location>
        <topology evidence="1">Multi-pass membrane protein</topology>
    </subcellularLocation>
</comment>
<feature type="transmembrane region" description="Helical" evidence="5">
    <location>
        <begin position="178"/>
        <end position="210"/>
    </location>
</feature>
<evidence type="ECO:0000313" key="7">
    <source>
        <dbReference type="EMBL" id="ASU23356.1"/>
    </source>
</evidence>
<sequence length="412" mass="47016">MQLRANVFEIPVVSFFFLSIFTSKSGIYIGLVLLSILSLYLLYTEKNLLKNIKKPPVFFIFLFGLGIIITFPYHGDINDFLVYLRKGCIFIIVPVLVCILQRRHNLKYAVLSIAGGLLIALAYATLKLLTTTAYEQPPLRLDSFWDVGRWSEMLAYCIAILLPISFESNKNDRFKIFSILLLILSVVFLLLSGSRGPLLAVLITASFYFLLRSPKVILGVIMICAPLFYFGNNISQIENISNRVISISDLNTDDSNKARLAMWEQGVKFSYYNLLEQPQYFFFGVGIKQFRSSYTQFLNETTDISTILEETNNQFSLNDLHNTYLDLMVKLGVIYGLSYIGLLFFVFYQFWQYTKNSPPWAYAGICLIATYAINAMFYTSGLEYQTTVFFTLIALCYAKLHSNTNEGVTTNV</sequence>
<dbReference type="InterPro" id="IPR051533">
    <property type="entry name" value="WaaL-like"/>
</dbReference>
<protein>
    <recommendedName>
        <fullName evidence="6">O-antigen ligase-related domain-containing protein</fullName>
    </recommendedName>
</protein>
<feature type="transmembrane region" description="Helical" evidence="5">
    <location>
        <begin position="216"/>
        <end position="234"/>
    </location>
</feature>